<keyword evidence="2" id="KW-1133">Transmembrane helix</keyword>
<reference evidence="3 4" key="1">
    <citation type="submission" date="2015-01" db="EMBL/GenBank/DDBJ databases">
        <title>Sequencing and annotation of Micromonospora carbonacea strain JXNU-1 genome.</title>
        <authorList>
            <person name="Long Z."/>
            <person name="Huang Y."/>
            <person name="Jiang Y."/>
        </authorList>
    </citation>
    <scope>NUCLEOTIDE SEQUENCE [LARGE SCALE GENOMIC DNA]</scope>
    <source>
        <strain evidence="3 4">JXNU-1</strain>
    </source>
</reference>
<sequence>MSRRTGKPSYLLAASDTRRRSKARLAAVVAAIGLTGVLVGGATGYTASRPDGVESAVADMRRAEVERDTQQVAELTTTARRLRDEISPILGAIRAAPSDGGQPGPEQARQWRQTLLRAAEPFANPPSGTTATNVARAGLQGAVEQASLAVESYLLAVTGPPTQRGALTELAKRQAAQAVAAWSVAATQLDQVNIDTGQGHQHVHLDAGPGDDAFAPDGAAEGSGG</sequence>
<dbReference type="Proteomes" id="UP000032254">
    <property type="component" value="Unassembled WGS sequence"/>
</dbReference>
<name>A0A0D0US49_9ACTN</name>
<feature type="compositionally biased region" description="Low complexity" evidence="1">
    <location>
        <begin position="206"/>
        <end position="225"/>
    </location>
</feature>
<dbReference type="EMBL" id="JXSX01000003">
    <property type="protein sequence ID" value="KIR61627.1"/>
    <property type="molecule type" value="Genomic_DNA"/>
</dbReference>
<proteinExistence type="predicted"/>
<feature type="region of interest" description="Disordered" evidence="1">
    <location>
        <begin position="200"/>
        <end position="225"/>
    </location>
</feature>
<protein>
    <submittedName>
        <fullName evidence="3">Uncharacterized protein</fullName>
    </submittedName>
</protein>
<keyword evidence="2" id="KW-0812">Transmembrane</keyword>
<evidence type="ECO:0000256" key="1">
    <source>
        <dbReference type="SAM" id="MobiDB-lite"/>
    </source>
</evidence>
<comment type="caution">
    <text evidence="3">The sequence shown here is derived from an EMBL/GenBank/DDBJ whole genome shotgun (WGS) entry which is preliminary data.</text>
</comment>
<evidence type="ECO:0000256" key="2">
    <source>
        <dbReference type="SAM" id="Phobius"/>
    </source>
</evidence>
<dbReference type="AlphaFoldDB" id="A0A0D0US49"/>
<dbReference type="GeneID" id="301308086"/>
<keyword evidence="2" id="KW-0472">Membrane</keyword>
<keyword evidence="4" id="KW-1185">Reference proteome</keyword>
<evidence type="ECO:0000313" key="3">
    <source>
        <dbReference type="EMBL" id="KIR61627.1"/>
    </source>
</evidence>
<gene>
    <name evidence="3" type="ORF">TK50_29165</name>
</gene>
<feature type="transmembrane region" description="Helical" evidence="2">
    <location>
        <begin position="25"/>
        <end position="45"/>
    </location>
</feature>
<evidence type="ECO:0000313" key="4">
    <source>
        <dbReference type="Proteomes" id="UP000032254"/>
    </source>
</evidence>
<dbReference type="RefSeq" id="WP_052503996.1">
    <property type="nucleotide sequence ID" value="NZ_JBEZEP010000048.1"/>
</dbReference>
<dbReference type="OrthoDB" id="3690795at2"/>
<accession>A0A0D0US49</accession>
<organism evidence="3 4">
    <name type="scientific">Micromonospora haikouensis</name>
    <dbReference type="NCBI Taxonomy" id="686309"/>
    <lineage>
        <taxon>Bacteria</taxon>
        <taxon>Bacillati</taxon>
        <taxon>Actinomycetota</taxon>
        <taxon>Actinomycetes</taxon>
        <taxon>Micromonosporales</taxon>
        <taxon>Micromonosporaceae</taxon>
        <taxon>Micromonospora</taxon>
    </lineage>
</organism>
<dbReference type="PATRIC" id="fig|47853.6.peg.6114"/>